<keyword evidence="2 5" id="KW-0238">DNA-binding</keyword>
<dbReference type="InterPro" id="IPR018062">
    <property type="entry name" value="HTH_AraC-typ_CS"/>
</dbReference>
<reference evidence="5 6" key="1">
    <citation type="submission" date="2016-10" db="EMBL/GenBank/DDBJ databases">
        <authorList>
            <person name="de Groot N.N."/>
        </authorList>
    </citation>
    <scope>NUCLEOTIDE SEQUENCE [LARGE SCALE GENOMIC DNA]</scope>
    <source>
        <strain evidence="5 6">CGMCC 4.2022</strain>
    </source>
</reference>
<evidence type="ECO:0000256" key="1">
    <source>
        <dbReference type="ARBA" id="ARBA00023015"/>
    </source>
</evidence>
<dbReference type="SUPFAM" id="SSF46689">
    <property type="entry name" value="Homeodomain-like"/>
    <property type="match status" value="2"/>
</dbReference>
<dbReference type="PROSITE" id="PS01124">
    <property type="entry name" value="HTH_ARAC_FAMILY_2"/>
    <property type="match status" value="1"/>
</dbReference>
<evidence type="ECO:0000313" key="6">
    <source>
        <dbReference type="Proteomes" id="UP000199341"/>
    </source>
</evidence>
<accession>A0A1G9YGJ9</accession>
<dbReference type="Pfam" id="PF12833">
    <property type="entry name" value="HTH_18"/>
    <property type="match status" value="1"/>
</dbReference>
<dbReference type="PANTHER" id="PTHR43436:SF1">
    <property type="entry name" value="TRANSCRIPTIONAL REGULATORY PROTEIN"/>
    <property type="match status" value="1"/>
</dbReference>
<dbReference type="GO" id="GO:0043565">
    <property type="term" value="F:sequence-specific DNA binding"/>
    <property type="evidence" value="ECO:0007669"/>
    <property type="project" value="InterPro"/>
</dbReference>
<dbReference type="GO" id="GO:0003700">
    <property type="term" value="F:DNA-binding transcription factor activity"/>
    <property type="evidence" value="ECO:0007669"/>
    <property type="project" value="InterPro"/>
</dbReference>
<proteinExistence type="predicted"/>
<dbReference type="InterPro" id="IPR009594">
    <property type="entry name" value="Tscrpt_reg_HTH_AraC_N"/>
</dbReference>
<dbReference type="PANTHER" id="PTHR43436">
    <property type="entry name" value="ARAC-FAMILY TRANSCRIPTIONAL REGULATOR"/>
    <property type="match status" value="1"/>
</dbReference>
<name>A0A1G9YGJ9_9ACTN</name>
<sequence>MILPETPYETAPFVRREHLLGELRELIARHARTDQKTVIDGLLLAAEDRTGEPSPARTGTVVALIAQGAKRVALGERTYDYGPGQYLVASIDLPITGHYIEASPQRPALGLGLVIRPAALAPMLLEGPAADRPSRPAAPAAALGVADADDDLLDAAARMLRLLDAGPADRAVLAPMIEREILWRLLNGPMGATMRQIALADSSLTRIGRAVQWITDHYAEPFRIEDLARTCAMSASAFHRAFHAVTAYSPIQFQKQIRLHQSRLLLLAGADDVATVGFRVGYDSASQFSREYRRHFGLPPGRDAERLRAAAAS</sequence>
<keyword evidence="1" id="KW-0805">Transcription regulation</keyword>
<dbReference type="RefSeq" id="WP_245771184.1">
    <property type="nucleotide sequence ID" value="NZ_FNIE01000002.1"/>
</dbReference>
<dbReference type="InterPro" id="IPR018060">
    <property type="entry name" value="HTH_AraC"/>
</dbReference>
<dbReference type="InterPro" id="IPR009057">
    <property type="entry name" value="Homeodomain-like_sf"/>
</dbReference>
<evidence type="ECO:0000256" key="3">
    <source>
        <dbReference type="ARBA" id="ARBA00023163"/>
    </source>
</evidence>
<dbReference type="SMART" id="SM00342">
    <property type="entry name" value="HTH_ARAC"/>
    <property type="match status" value="1"/>
</dbReference>
<keyword evidence="6" id="KW-1185">Reference proteome</keyword>
<dbReference type="Gene3D" id="1.10.10.60">
    <property type="entry name" value="Homeodomain-like"/>
    <property type="match status" value="1"/>
</dbReference>
<feature type="domain" description="HTH araC/xylS-type" evidence="4">
    <location>
        <begin position="208"/>
        <end position="306"/>
    </location>
</feature>
<dbReference type="AlphaFoldDB" id="A0A1G9YGJ9"/>
<dbReference type="EMBL" id="FNIE01000002">
    <property type="protein sequence ID" value="SDN08348.1"/>
    <property type="molecule type" value="Genomic_DNA"/>
</dbReference>
<dbReference type="STRING" id="310781.SAMN05216259_102557"/>
<dbReference type="Proteomes" id="UP000199341">
    <property type="component" value="Unassembled WGS sequence"/>
</dbReference>
<dbReference type="PROSITE" id="PS00041">
    <property type="entry name" value="HTH_ARAC_FAMILY_1"/>
    <property type="match status" value="1"/>
</dbReference>
<keyword evidence="3" id="KW-0804">Transcription</keyword>
<evidence type="ECO:0000259" key="4">
    <source>
        <dbReference type="PROSITE" id="PS01124"/>
    </source>
</evidence>
<gene>
    <name evidence="5" type="ORF">SAMN05216259_102557</name>
</gene>
<dbReference type="Pfam" id="PF06719">
    <property type="entry name" value="AraC_N"/>
    <property type="match status" value="1"/>
</dbReference>
<organism evidence="5 6">
    <name type="scientific">Actinacidiphila guanduensis</name>
    <dbReference type="NCBI Taxonomy" id="310781"/>
    <lineage>
        <taxon>Bacteria</taxon>
        <taxon>Bacillati</taxon>
        <taxon>Actinomycetota</taxon>
        <taxon>Actinomycetes</taxon>
        <taxon>Kitasatosporales</taxon>
        <taxon>Streptomycetaceae</taxon>
        <taxon>Actinacidiphila</taxon>
    </lineage>
</organism>
<protein>
    <submittedName>
        <fullName evidence="5">AraC-type DNA-binding protein</fullName>
    </submittedName>
</protein>
<evidence type="ECO:0000256" key="2">
    <source>
        <dbReference type="ARBA" id="ARBA00023125"/>
    </source>
</evidence>
<evidence type="ECO:0000313" key="5">
    <source>
        <dbReference type="EMBL" id="SDN08348.1"/>
    </source>
</evidence>